<organism evidence="1">
    <name type="scientific">Rhizophora mucronata</name>
    <name type="common">Asiatic mangrove</name>
    <dbReference type="NCBI Taxonomy" id="61149"/>
    <lineage>
        <taxon>Eukaryota</taxon>
        <taxon>Viridiplantae</taxon>
        <taxon>Streptophyta</taxon>
        <taxon>Embryophyta</taxon>
        <taxon>Tracheophyta</taxon>
        <taxon>Spermatophyta</taxon>
        <taxon>Magnoliopsida</taxon>
        <taxon>eudicotyledons</taxon>
        <taxon>Gunneridae</taxon>
        <taxon>Pentapetalae</taxon>
        <taxon>rosids</taxon>
        <taxon>fabids</taxon>
        <taxon>Malpighiales</taxon>
        <taxon>Rhizophoraceae</taxon>
        <taxon>Rhizophora</taxon>
    </lineage>
</organism>
<reference evidence="1" key="1">
    <citation type="submission" date="2018-02" db="EMBL/GenBank/DDBJ databases">
        <title>Rhizophora mucronata_Transcriptome.</title>
        <authorList>
            <person name="Meera S.P."/>
            <person name="Sreeshan A."/>
            <person name="Augustine A."/>
        </authorList>
    </citation>
    <scope>NUCLEOTIDE SEQUENCE</scope>
    <source>
        <tissue evidence="1">Leaf</tissue>
    </source>
</reference>
<accession>A0A2P2NID1</accession>
<proteinExistence type="predicted"/>
<dbReference type="EMBL" id="GGEC01061764">
    <property type="protein sequence ID" value="MBX42248.1"/>
    <property type="molecule type" value="Transcribed_RNA"/>
</dbReference>
<protein>
    <submittedName>
        <fullName evidence="1">Uncharacterized protein</fullName>
    </submittedName>
</protein>
<evidence type="ECO:0000313" key="1">
    <source>
        <dbReference type="EMBL" id="MBX42248.1"/>
    </source>
</evidence>
<sequence length="15" mass="1726">MQLSLLLKSGQHHSF</sequence>
<name>A0A2P2NID1_RHIMU</name>